<keyword evidence="3" id="KW-1185">Reference proteome</keyword>
<dbReference type="OrthoDB" id="6250593at2759"/>
<dbReference type="Proteomes" id="UP000792457">
    <property type="component" value="Unassembled WGS sequence"/>
</dbReference>
<accession>A0A8K0P3E6</accession>
<keyword evidence="1" id="KW-0175">Coiled coil</keyword>
<evidence type="ECO:0000313" key="2">
    <source>
        <dbReference type="EMBL" id="KAG8231652.1"/>
    </source>
</evidence>
<comment type="caution">
    <text evidence="2">The sequence shown here is derived from an EMBL/GenBank/DDBJ whole genome shotgun (WGS) entry which is preliminary data.</text>
</comment>
<gene>
    <name evidence="2" type="ORF">J437_LFUL013147</name>
</gene>
<dbReference type="InterPro" id="IPR027267">
    <property type="entry name" value="AH/BAR_dom_sf"/>
</dbReference>
<proteinExistence type="predicted"/>
<evidence type="ECO:0000313" key="3">
    <source>
        <dbReference type="Proteomes" id="UP000792457"/>
    </source>
</evidence>
<dbReference type="Gene3D" id="1.20.1270.60">
    <property type="entry name" value="Arfaptin homology (AH) domain/BAR domain"/>
    <property type="match status" value="1"/>
</dbReference>
<dbReference type="SUPFAM" id="SSF103657">
    <property type="entry name" value="BAR/IMD domain-like"/>
    <property type="match status" value="1"/>
</dbReference>
<reference evidence="2" key="1">
    <citation type="submission" date="2013-04" db="EMBL/GenBank/DDBJ databases">
        <authorList>
            <person name="Qu J."/>
            <person name="Murali S.C."/>
            <person name="Bandaranaike D."/>
            <person name="Bellair M."/>
            <person name="Blankenburg K."/>
            <person name="Chao H."/>
            <person name="Dinh H."/>
            <person name="Doddapaneni H."/>
            <person name="Downs B."/>
            <person name="Dugan-Rocha S."/>
            <person name="Elkadiri S."/>
            <person name="Gnanaolivu R.D."/>
            <person name="Hernandez B."/>
            <person name="Javaid M."/>
            <person name="Jayaseelan J.C."/>
            <person name="Lee S."/>
            <person name="Li M."/>
            <person name="Ming W."/>
            <person name="Munidasa M."/>
            <person name="Muniz J."/>
            <person name="Nguyen L."/>
            <person name="Ongeri F."/>
            <person name="Osuji N."/>
            <person name="Pu L.-L."/>
            <person name="Puazo M."/>
            <person name="Qu C."/>
            <person name="Quiroz J."/>
            <person name="Raj R."/>
            <person name="Weissenberger G."/>
            <person name="Xin Y."/>
            <person name="Zou X."/>
            <person name="Han Y."/>
            <person name="Richards S."/>
            <person name="Worley K."/>
            <person name="Muzny D."/>
            <person name="Gibbs R."/>
        </authorList>
    </citation>
    <scope>NUCLEOTIDE SEQUENCE</scope>
    <source>
        <strain evidence="2">Sampled in the wild</strain>
    </source>
</reference>
<name>A0A8K0P3E6_LADFU</name>
<sequence>MYDVPICRRSRVQVDHPVSDFTQQLSQVYEAHAEELQRLVENFRKRNAELRKERPACQSSVFNAWETLLAEVEVDSQAHSDIASVLGRQVARPLLERTFHCKIQARKVFTHRESFETILSKTEEVLSKCRQDYKAAYAACCQSPSAVTLAAYVEAHNAYVQQLGATNGMIEEYGKETLPQLLRVSEAIANFGLYVR</sequence>
<reference evidence="2" key="2">
    <citation type="submission" date="2017-10" db="EMBL/GenBank/DDBJ databases">
        <title>Ladona fulva Genome sequencing and assembly.</title>
        <authorList>
            <person name="Murali S."/>
            <person name="Richards S."/>
            <person name="Bandaranaike D."/>
            <person name="Bellair M."/>
            <person name="Blankenburg K."/>
            <person name="Chao H."/>
            <person name="Dinh H."/>
            <person name="Doddapaneni H."/>
            <person name="Dugan-Rocha S."/>
            <person name="Elkadiri S."/>
            <person name="Gnanaolivu R."/>
            <person name="Hernandez B."/>
            <person name="Skinner E."/>
            <person name="Javaid M."/>
            <person name="Lee S."/>
            <person name="Li M."/>
            <person name="Ming W."/>
            <person name="Munidasa M."/>
            <person name="Muniz J."/>
            <person name="Nguyen L."/>
            <person name="Hughes D."/>
            <person name="Osuji N."/>
            <person name="Pu L.-L."/>
            <person name="Puazo M."/>
            <person name="Qu C."/>
            <person name="Quiroz J."/>
            <person name="Raj R."/>
            <person name="Weissenberger G."/>
            <person name="Xin Y."/>
            <person name="Zou X."/>
            <person name="Han Y."/>
            <person name="Worley K."/>
            <person name="Muzny D."/>
            <person name="Gibbs R."/>
        </authorList>
    </citation>
    <scope>NUCLEOTIDE SEQUENCE</scope>
    <source>
        <strain evidence="2">Sampled in the wild</strain>
    </source>
</reference>
<evidence type="ECO:0000256" key="1">
    <source>
        <dbReference type="SAM" id="Coils"/>
    </source>
</evidence>
<organism evidence="2 3">
    <name type="scientific">Ladona fulva</name>
    <name type="common">Scarce chaser dragonfly</name>
    <name type="synonym">Libellula fulva</name>
    <dbReference type="NCBI Taxonomy" id="123851"/>
    <lineage>
        <taxon>Eukaryota</taxon>
        <taxon>Metazoa</taxon>
        <taxon>Ecdysozoa</taxon>
        <taxon>Arthropoda</taxon>
        <taxon>Hexapoda</taxon>
        <taxon>Insecta</taxon>
        <taxon>Pterygota</taxon>
        <taxon>Palaeoptera</taxon>
        <taxon>Odonata</taxon>
        <taxon>Epiprocta</taxon>
        <taxon>Anisoptera</taxon>
        <taxon>Libelluloidea</taxon>
        <taxon>Libellulidae</taxon>
        <taxon>Ladona</taxon>
    </lineage>
</organism>
<protein>
    <submittedName>
        <fullName evidence="2">Uncharacterized protein</fullName>
    </submittedName>
</protein>
<dbReference type="EMBL" id="KZ308566">
    <property type="protein sequence ID" value="KAG8231652.1"/>
    <property type="molecule type" value="Genomic_DNA"/>
</dbReference>
<feature type="coiled-coil region" evidence="1">
    <location>
        <begin position="22"/>
        <end position="53"/>
    </location>
</feature>
<dbReference type="AlphaFoldDB" id="A0A8K0P3E6"/>